<accession>A0ABU8YCA7</accession>
<gene>
    <name evidence="1" type="ORF">WMN62_11830</name>
</gene>
<name>A0ABU8YCA7_9MICO</name>
<sequence length="102" mass="10345">MSSDDDTLAAVEQAVIGVPGVTDLYRARPTVASTVSAVRGIASSATPARVVVDDGVLRVVIGTDGYRPAPEVARAVHDVALAAASAHGLALTRVDVRVARVG</sequence>
<dbReference type="RefSeq" id="WP_222658225.1">
    <property type="nucleotide sequence ID" value="NZ_JBBKAP010000072.1"/>
</dbReference>
<comment type="caution">
    <text evidence="1">The sequence shown here is derived from an EMBL/GenBank/DDBJ whole genome shotgun (WGS) entry which is preliminary data.</text>
</comment>
<evidence type="ECO:0008006" key="3">
    <source>
        <dbReference type="Google" id="ProtNLM"/>
    </source>
</evidence>
<protein>
    <recommendedName>
        <fullName evidence="3">Asp23/Gls24 family envelope stress response protein</fullName>
    </recommendedName>
</protein>
<keyword evidence="2" id="KW-1185">Reference proteome</keyword>
<dbReference type="EMBL" id="JBBLYY010000061">
    <property type="protein sequence ID" value="MEK0172159.1"/>
    <property type="molecule type" value="Genomic_DNA"/>
</dbReference>
<dbReference type="Proteomes" id="UP001370299">
    <property type="component" value="Unassembled WGS sequence"/>
</dbReference>
<proteinExistence type="predicted"/>
<evidence type="ECO:0000313" key="2">
    <source>
        <dbReference type="Proteomes" id="UP001370299"/>
    </source>
</evidence>
<organism evidence="1 2">
    <name type="scientific">Curtobacterium citreum</name>
    <dbReference type="NCBI Taxonomy" id="2036"/>
    <lineage>
        <taxon>Bacteria</taxon>
        <taxon>Bacillati</taxon>
        <taxon>Actinomycetota</taxon>
        <taxon>Actinomycetes</taxon>
        <taxon>Micrococcales</taxon>
        <taxon>Microbacteriaceae</taxon>
        <taxon>Curtobacterium</taxon>
    </lineage>
</organism>
<evidence type="ECO:0000313" key="1">
    <source>
        <dbReference type="EMBL" id="MEK0172159.1"/>
    </source>
</evidence>
<reference evidence="1 2" key="1">
    <citation type="submission" date="2024-03" db="EMBL/GenBank/DDBJ databases">
        <title>Whole genomes of four grape xylem sap localized bacterial endophytes.</title>
        <authorList>
            <person name="Kumar G."/>
            <person name="Savka M.A."/>
        </authorList>
    </citation>
    <scope>NUCLEOTIDE SEQUENCE [LARGE SCALE GENOMIC DNA]</scope>
    <source>
        <strain evidence="1 2">RIT_GXS8</strain>
    </source>
</reference>